<dbReference type="EMBL" id="CP144699">
    <property type="protein sequence ID" value="WVZ20101.1"/>
    <property type="molecule type" value="Genomic_DNA"/>
</dbReference>
<keyword evidence="2" id="KW-1185">Reference proteome</keyword>
<organism evidence="1 2">
    <name type="scientific">Vigna mungo</name>
    <name type="common">Black gram</name>
    <name type="synonym">Phaseolus mungo</name>
    <dbReference type="NCBI Taxonomy" id="3915"/>
    <lineage>
        <taxon>Eukaryota</taxon>
        <taxon>Viridiplantae</taxon>
        <taxon>Streptophyta</taxon>
        <taxon>Embryophyta</taxon>
        <taxon>Tracheophyta</taxon>
        <taxon>Spermatophyta</taxon>
        <taxon>Magnoliopsida</taxon>
        <taxon>eudicotyledons</taxon>
        <taxon>Gunneridae</taxon>
        <taxon>Pentapetalae</taxon>
        <taxon>rosids</taxon>
        <taxon>fabids</taxon>
        <taxon>Fabales</taxon>
        <taxon>Fabaceae</taxon>
        <taxon>Papilionoideae</taxon>
        <taxon>50 kb inversion clade</taxon>
        <taxon>NPAAA clade</taxon>
        <taxon>indigoferoid/millettioid clade</taxon>
        <taxon>Phaseoleae</taxon>
        <taxon>Vigna</taxon>
    </lineage>
</organism>
<proteinExistence type="predicted"/>
<evidence type="ECO:0000313" key="2">
    <source>
        <dbReference type="Proteomes" id="UP001374535"/>
    </source>
</evidence>
<dbReference type="Proteomes" id="UP001374535">
    <property type="component" value="Chromosome 2"/>
</dbReference>
<evidence type="ECO:0000313" key="1">
    <source>
        <dbReference type="EMBL" id="WVZ20101.1"/>
    </source>
</evidence>
<protein>
    <submittedName>
        <fullName evidence="1">Uncharacterized protein</fullName>
    </submittedName>
</protein>
<accession>A0AAQ3S8Y2</accession>
<dbReference type="AlphaFoldDB" id="A0AAQ3S8Y2"/>
<gene>
    <name evidence="1" type="ORF">V8G54_007423</name>
</gene>
<sequence>MNVSMRENCNWRKPIPPRGKTVSVWRCHNNDILFATAKLRLLHSEFSMTLSRRPFTIILGFKLGFLSLFLICDDLGFRVSKRVSLQCLVILGVVMKKKSFR</sequence>
<name>A0AAQ3S8Y2_VIGMU</name>
<reference evidence="1 2" key="1">
    <citation type="journal article" date="2023" name="Life. Sci Alliance">
        <title>Evolutionary insights into 3D genome organization and epigenetic landscape of Vigna mungo.</title>
        <authorList>
            <person name="Junaid A."/>
            <person name="Singh B."/>
            <person name="Bhatia S."/>
        </authorList>
    </citation>
    <scope>NUCLEOTIDE SEQUENCE [LARGE SCALE GENOMIC DNA]</scope>
    <source>
        <strain evidence="1">Urdbean</strain>
    </source>
</reference>